<gene>
    <name evidence="16" type="ORF">R1sor_000056</name>
</gene>
<dbReference type="InterPro" id="IPR019793">
    <property type="entry name" value="Peroxidases_heam-ligand_BS"/>
</dbReference>
<dbReference type="GO" id="GO:0042744">
    <property type="term" value="P:hydrogen peroxide catabolic process"/>
    <property type="evidence" value="ECO:0007669"/>
    <property type="project" value="UniProtKB-KW"/>
</dbReference>
<feature type="active site" description="Proton acceptor" evidence="9">
    <location>
        <position position="69"/>
    </location>
</feature>
<dbReference type="GO" id="GO:0046872">
    <property type="term" value="F:metal ion binding"/>
    <property type="evidence" value="ECO:0007669"/>
    <property type="project" value="UniProtKB-UniRule"/>
</dbReference>
<evidence type="ECO:0000313" key="17">
    <source>
        <dbReference type="Proteomes" id="UP001633002"/>
    </source>
</evidence>
<keyword evidence="17" id="KW-1185">Reference proteome</keyword>
<comment type="cofactor">
    <cofactor evidence="11 14">
        <name>Ca(2+)</name>
        <dbReference type="ChEBI" id="CHEBI:29108"/>
    </cofactor>
    <text evidence="11 14">Binds 2 calcium ions per subunit.</text>
</comment>
<comment type="cofactor">
    <cofactor evidence="11 14">
        <name>heme b</name>
        <dbReference type="ChEBI" id="CHEBI:60344"/>
    </cofactor>
    <text evidence="11 14">Binds 1 heme b (iron(II)-protoporphyrin IX) group per subunit.</text>
</comment>
<keyword evidence="6 14" id="KW-0560">Oxidoreductase</keyword>
<comment type="similarity">
    <text evidence="2">Belongs to the peroxidase family. Ascorbate peroxidase subfamily.</text>
</comment>
<evidence type="ECO:0000256" key="8">
    <source>
        <dbReference type="ARBA" id="ARBA00023157"/>
    </source>
</evidence>
<evidence type="ECO:0000256" key="7">
    <source>
        <dbReference type="ARBA" id="ARBA00023004"/>
    </source>
</evidence>
<dbReference type="InterPro" id="IPR019794">
    <property type="entry name" value="Peroxidases_AS"/>
</dbReference>
<comment type="caution">
    <text evidence="16">The sequence shown here is derived from an EMBL/GenBank/DDBJ whole genome shotgun (WGS) entry which is preliminary data.</text>
</comment>
<accession>A0ABD3GUI5</accession>
<keyword evidence="8 13" id="KW-1015">Disulfide bond</keyword>
<evidence type="ECO:0000256" key="6">
    <source>
        <dbReference type="ARBA" id="ARBA00023002"/>
    </source>
</evidence>
<keyword evidence="14" id="KW-0376">Hydrogen peroxide</keyword>
<evidence type="ECO:0000256" key="9">
    <source>
        <dbReference type="PIRSR" id="PIRSR600823-1"/>
    </source>
</evidence>
<evidence type="ECO:0000256" key="10">
    <source>
        <dbReference type="PIRSR" id="PIRSR600823-2"/>
    </source>
</evidence>
<dbReference type="PROSITE" id="PS00435">
    <property type="entry name" value="PEROXIDASE_1"/>
    <property type="match status" value="1"/>
</dbReference>
<feature type="binding site" description="axial binding residue" evidence="11">
    <location>
        <position position="195"/>
    </location>
    <ligand>
        <name>heme b</name>
        <dbReference type="ChEBI" id="CHEBI:60344"/>
    </ligand>
    <ligandPart>
        <name>Fe</name>
        <dbReference type="ChEBI" id="CHEBI:18248"/>
    </ligandPart>
</feature>
<dbReference type="InterPro" id="IPR000823">
    <property type="entry name" value="Peroxidase_pln"/>
</dbReference>
<dbReference type="PANTHER" id="PTHR31517">
    <property type="match status" value="1"/>
</dbReference>
<reference evidence="16 17" key="1">
    <citation type="submission" date="2024-09" db="EMBL/GenBank/DDBJ databases">
        <title>Chromosome-scale assembly of Riccia sorocarpa.</title>
        <authorList>
            <person name="Paukszto L."/>
        </authorList>
    </citation>
    <scope>NUCLEOTIDE SEQUENCE [LARGE SCALE GENOMIC DNA]</scope>
    <source>
        <strain evidence="16">LP-2024</strain>
        <tissue evidence="16">Aerial parts of the thallus</tissue>
    </source>
</reference>
<evidence type="ECO:0000256" key="14">
    <source>
        <dbReference type="RuleBase" id="RU362060"/>
    </source>
</evidence>
<keyword evidence="11 14" id="KW-0106">Calcium</keyword>
<dbReference type="Pfam" id="PF00141">
    <property type="entry name" value="peroxidase"/>
    <property type="match status" value="1"/>
</dbReference>
<evidence type="ECO:0000256" key="5">
    <source>
        <dbReference type="ARBA" id="ARBA00022723"/>
    </source>
</evidence>
<name>A0ABD3GUI5_9MARC</name>
<evidence type="ECO:0000256" key="2">
    <source>
        <dbReference type="ARBA" id="ARBA00006873"/>
    </source>
</evidence>
<comment type="similarity">
    <text evidence="14">Belongs to the peroxidase family. Classical plant (class III) peroxidase subfamily.</text>
</comment>
<feature type="binding site" evidence="11">
    <location>
        <position position="89"/>
    </location>
    <ligand>
        <name>Ca(2+)</name>
        <dbReference type="ChEBI" id="CHEBI:29108"/>
        <label>1</label>
    </ligand>
</feature>
<evidence type="ECO:0000256" key="12">
    <source>
        <dbReference type="PIRSR" id="PIRSR600823-4"/>
    </source>
</evidence>
<dbReference type="SUPFAM" id="SSF48113">
    <property type="entry name" value="Heme-dependent peroxidases"/>
    <property type="match status" value="1"/>
</dbReference>
<protein>
    <recommendedName>
        <fullName evidence="14">Peroxidase</fullName>
        <ecNumber evidence="14">1.11.1.7</ecNumber>
    </recommendedName>
</protein>
<feature type="disulfide bond" evidence="13">
    <location>
        <begin position="38"/>
        <end position="117"/>
    </location>
</feature>
<evidence type="ECO:0000256" key="3">
    <source>
        <dbReference type="ARBA" id="ARBA00022559"/>
    </source>
</evidence>
<dbReference type="PRINTS" id="PR00461">
    <property type="entry name" value="PLPEROXIDASE"/>
</dbReference>
<dbReference type="PROSITE" id="PS00436">
    <property type="entry name" value="PEROXIDASE_2"/>
    <property type="match status" value="1"/>
</dbReference>
<keyword evidence="5 11" id="KW-0479">Metal-binding</keyword>
<organism evidence="16 17">
    <name type="scientific">Riccia sorocarpa</name>
    <dbReference type="NCBI Taxonomy" id="122646"/>
    <lineage>
        <taxon>Eukaryota</taxon>
        <taxon>Viridiplantae</taxon>
        <taxon>Streptophyta</taxon>
        <taxon>Embryophyta</taxon>
        <taxon>Marchantiophyta</taxon>
        <taxon>Marchantiopsida</taxon>
        <taxon>Marchantiidae</taxon>
        <taxon>Marchantiales</taxon>
        <taxon>Ricciaceae</taxon>
        <taxon>Riccia</taxon>
    </lineage>
</organism>
<evidence type="ECO:0000259" key="15">
    <source>
        <dbReference type="PROSITE" id="PS50873"/>
    </source>
</evidence>
<sequence>MVKAVAAAWFFVTALLLQGTLATQFTTALRSDFYDRTCPELESTVALTSWYKYTNSDVVAAGDLRIYFHDCWGCDASVMLMSTPDNEAEKDAQENLSLSGDGFDAITQAKLAVEEICPGVVSCADLITLVTRELIILAGRPRYKLFYGRLDGRTSRAEDAIALLPRARDSVDTLIQNFANQQFSAQEMVALLGGHTIGFAHCSEFDYRVYNYSSTVKERGGVLESDQLLFEHPLTKPFVNMYAANQSLWYQDFVAAMEKMGTMNVKNTPGPDAEIRLDCAVTNPRP</sequence>
<keyword evidence="4 14" id="KW-0349">Heme</keyword>
<feature type="binding site" evidence="11">
    <location>
        <position position="73"/>
    </location>
    <ligand>
        <name>Ca(2+)</name>
        <dbReference type="ChEBI" id="CHEBI:29108"/>
        <label>1</label>
    </ligand>
</feature>
<feature type="binding site" evidence="11">
    <location>
        <position position="196"/>
    </location>
    <ligand>
        <name>Ca(2+)</name>
        <dbReference type="ChEBI" id="CHEBI:29108"/>
        <label>2</label>
    </ligand>
</feature>
<feature type="site" description="Transition state stabilizer" evidence="12">
    <location>
        <position position="65"/>
    </location>
</feature>
<feature type="binding site" evidence="10">
    <location>
        <position position="165"/>
    </location>
    <ligand>
        <name>substrate</name>
    </ligand>
</feature>
<dbReference type="GO" id="GO:0140825">
    <property type="term" value="F:lactoperoxidase activity"/>
    <property type="evidence" value="ECO:0007669"/>
    <property type="project" value="UniProtKB-EC"/>
</dbReference>
<dbReference type="CDD" id="cd00693">
    <property type="entry name" value="secretory_peroxidase"/>
    <property type="match status" value="1"/>
</dbReference>
<proteinExistence type="inferred from homology"/>
<feature type="chain" id="PRO_5044525041" description="Peroxidase" evidence="14">
    <location>
        <begin position="23"/>
        <end position="286"/>
    </location>
</feature>
<dbReference type="Proteomes" id="UP001633002">
    <property type="component" value="Unassembled WGS sequence"/>
</dbReference>
<keyword evidence="3 14" id="KW-0575">Peroxidase</keyword>
<feature type="binding site" evidence="11">
    <location>
        <position position="70"/>
    </location>
    <ligand>
        <name>Ca(2+)</name>
        <dbReference type="ChEBI" id="CHEBI:29108"/>
        <label>1</label>
    </ligand>
</feature>
<evidence type="ECO:0000313" key="16">
    <source>
        <dbReference type="EMBL" id="KAL3682034.1"/>
    </source>
</evidence>
<feature type="signal peptide" evidence="14">
    <location>
        <begin position="1"/>
        <end position="22"/>
    </location>
</feature>
<keyword evidence="14" id="KW-0964">Secreted</keyword>
<dbReference type="GO" id="GO:0020037">
    <property type="term" value="F:heme binding"/>
    <property type="evidence" value="ECO:0007669"/>
    <property type="project" value="UniProtKB-UniRule"/>
</dbReference>
<dbReference type="InterPro" id="IPR033905">
    <property type="entry name" value="Secretory_peroxidase"/>
</dbReference>
<feature type="binding site" evidence="11">
    <location>
        <position position="77"/>
    </location>
    <ligand>
        <name>Ca(2+)</name>
        <dbReference type="ChEBI" id="CHEBI:29108"/>
        <label>1</label>
    </ligand>
</feature>
<comment type="subcellular location">
    <subcellularLocation>
        <location evidence="14">Secreted</location>
    </subcellularLocation>
</comment>
<dbReference type="GO" id="GO:0005576">
    <property type="term" value="C:extracellular region"/>
    <property type="evidence" value="ECO:0007669"/>
    <property type="project" value="UniProtKB-SubCell"/>
</dbReference>
<feature type="binding site" evidence="11">
    <location>
        <position position="75"/>
    </location>
    <ligand>
        <name>Ca(2+)</name>
        <dbReference type="ChEBI" id="CHEBI:29108"/>
        <label>1</label>
    </ligand>
</feature>
<dbReference type="PRINTS" id="PR00458">
    <property type="entry name" value="PEROXIDASE"/>
</dbReference>
<comment type="catalytic activity">
    <reaction evidence="1 14">
        <text>2 a phenolic donor + H2O2 = 2 a phenolic radical donor + 2 H2O</text>
        <dbReference type="Rhea" id="RHEA:56136"/>
        <dbReference type="ChEBI" id="CHEBI:15377"/>
        <dbReference type="ChEBI" id="CHEBI:16240"/>
        <dbReference type="ChEBI" id="CHEBI:139520"/>
        <dbReference type="ChEBI" id="CHEBI:139521"/>
        <dbReference type="EC" id="1.11.1.7"/>
    </reaction>
</comment>
<dbReference type="EC" id="1.11.1.7" evidence="14"/>
<evidence type="ECO:0000256" key="13">
    <source>
        <dbReference type="PIRSR" id="PIRSR600823-5"/>
    </source>
</evidence>
<dbReference type="EMBL" id="JBJQOH010000006">
    <property type="protein sequence ID" value="KAL3682034.1"/>
    <property type="molecule type" value="Genomic_DNA"/>
</dbReference>
<feature type="domain" description="Plant heme peroxidase family profile" evidence="15">
    <location>
        <begin position="28"/>
        <end position="283"/>
    </location>
</feature>
<keyword evidence="7 11" id="KW-0408">Iron</keyword>
<dbReference type="GO" id="GO:0006979">
    <property type="term" value="P:response to oxidative stress"/>
    <property type="evidence" value="ECO:0007669"/>
    <property type="project" value="UniProtKB-UniRule"/>
</dbReference>
<dbReference type="Gene3D" id="1.10.420.10">
    <property type="entry name" value="Peroxidase, domain 2"/>
    <property type="match status" value="2"/>
</dbReference>
<dbReference type="PROSITE" id="PS50873">
    <property type="entry name" value="PEROXIDASE_4"/>
    <property type="match status" value="1"/>
</dbReference>
<keyword evidence="14" id="KW-0732">Signal</keyword>
<evidence type="ECO:0000256" key="1">
    <source>
        <dbReference type="ARBA" id="ARBA00000189"/>
    </source>
</evidence>
<evidence type="ECO:0000256" key="11">
    <source>
        <dbReference type="PIRSR" id="PIRSR600823-3"/>
    </source>
</evidence>
<dbReference type="AlphaFoldDB" id="A0ABD3GUI5"/>
<dbReference type="InterPro" id="IPR002016">
    <property type="entry name" value="Haem_peroxidase"/>
</dbReference>
<dbReference type="Gene3D" id="1.10.520.10">
    <property type="match status" value="2"/>
</dbReference>
<dbReference type="PANTHER" id="PTHR31517:SF48">
    <property type="entry name" value="PEROXIDASE 16-RELATED"/>
    <property type="match status" value="1"/>
</dbReference>
<evidence type="ECO:0000256" key="4">
    <source>
        <dbReference type="ARBA" id="ARBA00022617"/>
    </source>
</evidence>
<dbReference type="InterPro" id="IPR010255">
    <property type="entry name" value="Haem_peroxidase_sf"/>
</dbReference>
<comment type="function">
    <text evidence="14">Removal of H(2)O(2), oxidation of toxic reductants, biosynthesis and degradation of lignin, suberization, auxin catabolism, response to environmental stresses such as wounding, pathogen attack and oxidative stress.</text>
</comment>
<feature type="disulfide bond" evidence="13">
    <location>
        <begin position="71"/>
        <end position="74"/>
    </location>
</feature>